<protein>
    <submittedName>
        <fullName evidence="2">Stage III sporulation protein AF (Spore_III_AF)</fullName>
    </submittedName>
</protein>
<dbReference type="Pfam" id="PF09581">
    <property type="entry name" value="Spore_III_AF"/>
    <property type="match status" value="1"/>
</dbReference>
<evidence type="ECO:0000313" key="3">
    <source>
        <dbReference type="Proteomes" id="UP000196365"/>
    </source>
</evidence>
<dbReference type="OrthoDB" id="2375554at2"/>
<dbReference type="NCBIfam" id="TIGR02896">
    <property type="entry name" value="spore_III_AF"/>
    <property type="match status" value="1"/>
</dbReference>
<keyword evidence="1" id="KW-1133">Transmembrane helix</keyword>
<dbReference type="EMBL" id="FUWV01000001">
    <property type="protein sequence ID" value="SJZ37188.1"/>
    <property type="molecule type" value="Genomic_DNA"/>
</dbReference>
<gene>
    <name evidence="2" type="ORF">SAMN02745973_00331</name>
</gene>
<reference evidence="2 3" key="1">
    <citation type="submission" date="2017-02" db="EMBL/GenBank/DDBJ databases">
        <authorList>
            <person name="Peterson S.W."/>
        </authorList>
    </citation>
    <scope>NUCLEOTIDE SEQUENCE [LARGE SCALE GENOMIC DNA]</scope>
    <source>
        <strain evidence="2 3">DSM 15102</strain>
    </source>
</reference>
<sequence>MIEFLGSWIKNIAVVIIFITFLEILLPNNSMRKYIQAIAGLLVMIVILTPIIEFLNQDIDIQDILSQSYDEMEQIDMENKKEVLKEEQNKMAIELYIKKIESKIKNQVEEKIKGIKIDVEVEVFTNPKEENFSQIKQVKIYINKDGDKDKVLEKNNEKTFIEPIKRIEIGSIDKNSMQETQQEESIISLEEKRKIKEMILDFYNVPIENISISSKSSKQKNK</sequence>
<name>A0A1T4K437_9FIRM</name>
<evidence type="ECO:0000256" key="1">
    <source>
        <dbReference type="SAM" id="Phobius"/>
    </source>
</evidence>
<feature type="transmembrane region" description="Helical" evidence="1">
    <location>
        <begin position="38"/>
        <end position="55"/>
    </location>
</feature>
<dbReference type="RefSeq" id="WP_159454632.1">
    <property type="nucleotide sequence ID" value="NZ_FUWV01000001.1"/>
</dbReference>
<keyword evidence="1" id="KW-0812">Transmembrane</keyword>
<keyword evidence="3" id="KW-1185">Reference proteome</keyword>
<accession>A0A1T4K437</accession>
<dbReference type="AlphaFoldDB" id="A0A1T4K437"/>
<organism evidence="2 3">
    <name type="scientific">Garciella nitratireducens DSM 15102</name>
    <dbReference type="NCBI Taxonomy" id="1121911"/>
    <lineage>
        <taxon>Bacteria</taxon>
        <taxon>Bacillati</taxon>
        <taxon>Bacillota</taxon>
        <taxon>Clostridia</taxon>
        <taxon>Eubacteriales</taxon>
        <taxon>Eubacteriaceae</taxon>
        <taxon>Garciella</taxon>
    </lineage>
</organism>
<keyword evidence="1" id="KW-0472">Membrane</keyword>
<dbReference type="Proteomes" id="UP000196365">
    <property type="component" value="Unassembled WGS sequence"/>
</dbReference>
<proteinExistence type="predicted"/>
<evidence type="ECO:0000313" key="2">
    <source>
        <dbReference type="EMBL" id="SJZ37188.1"/>
    </source>
</evidence>
<dbReference type="InterPro" id="IPR014245">
    <property type="entry name" value="Spore_III_AF"/>
</dbReference>
<feature type="transmembrane region" description="Helical" evidence="1">
    <location>
        <begin position="6"/>
        <end position="26"/>
    </location>
</feature>